<dbReference type="EMBL" id="BK068093">
    <property type="protein sequence ID" value="DBA55103.1"/>
    <property type="molecule type" value="Genomic_DNA"/>
</dbReference>
<organism evidence="1">
    <name type="scientific">Porphyromonas phage phage012a_381OKJP</name>
    <dbReference type="NCBI Taxonomy" id="3154102"/>
    <lineage>
        <taxon>Viruses</taxon>
        <taxon>Duplodnaviria</taxon>
        <taxon>Heunggongvirae</taxon>
        <taxon>Uroviricota</taxon>
        <taxon>Caudoviricetes</taxon>
        <taxon>Alisviridae</taxon>
        <taxon>Honmavirus</taxon>
        <taxon>Honmavirus pging00G</taxon>
    </lineage>
</organism>
<reference evidence="1" key="2">
    <citation type="submission" date="2024-05" db="EMBL/GenBank/DDBJ databases">
        <authorList>
            <person name="Matrishin C.B."/>
            <person name="Kauffman K.M."/>
        </authorList>
    </citation>
    <scope>NUCLEOTIDE SEQUENCE</scope>
</reference>
<reference evidence="1" key="1">
    <citation type="journal article" date="2023" name="Microbiome">
        <title>Phages are unrecognized players in the ecology of the oral pathogen Porphyromonas gingivalis.</title>
        <authorList>
            <person name="Matrishin C.B."/>
            <person name="Haase E.M."/>
            <person name="Dewhirst F.E."/>
            <person name="Mark Welch J.L."/>
            <person name="Miranda-Sanchez F."/>
            <person name="Chen T."/>
            <person name="MacFarland D.C."/>
            <person name="Kauffman K.M."/>
        </authorList>
    </citation>
    <scope>NUCLEOTIDE SEQUENCE</scope>
</reference>
<accession>A0AAT9JBY4</accession>
<evidence type="ECO:0000313" key="1">
    <source>
        <dbReference type="EMBL" id="DBA55103.1"/>
    </source>
</evidence>
<name>A0AAT9JBY4_9CAUD</name>
<sequence length="137" mass="15750">MKKKFNLTIAEQQAATNYSDYRGVTSVDLQMKALSLLKTKGYNPEEWFLFGFDFGGPDDLGKHPTHLTLDLLLIEKEKYGHNFDEIESNTHNTEVEVHKQRIDIPLSELPSIIKRYRAVLVSPISQNIKGIRFAEKE</sequence>
<proteinExistence type="predicted"/>
<protein>
    <submittedName>
        <fullName evidence="1">Uncharacterized protein</fullName>
    </submittedName>
</protein>